<reference evidence="2 3" key="1">
    <citation type="submission" date="2024-12" db="EMBL/GenBank/DDBJ databases">
        <title>The unique morphological basis and parallel evolutionary history of personate flowers in Penstemon.</title>
        <authorList>
            <person name="Depatie T.H."/>
            <person name="Wessinger C.A."/>
        </authorList>
    </citation>
    <scope>NUCLEOTIDE SEQUENCE [LARGE SCALE GENOMIC DNA]</scope>
    <source>
        <strain evidence="2">WTNN_2</strain>
        <tissue evidence="2">Leaf</tissue>
    </source>
</reference>
<name>A0ABD3UNX2_9LAMI</name>
<dbReference type="AlphaFoldDB" id="A0ABD3UNX2"/>
<evidence type="ECO:0000256" key="1">
    <source>
        <dbReference type="SAM" id="Phobius"/>
    </source>
</evidence>
<proteinExistence type="predicted"/>
<feature type="transmembrane region" description="Helical" evidence="1">
    <location>
        <begin position="7"/>
        <end position="30"/>
    </location>
</feature>
<evidence type="ECO:0000313" key="3">
    <source>
        <dbReference type="Proteomes" id="UP001634393"/>
    </source>
</evidence>
<dbReference type="PANTHER" id="PTHR36753">
    <property type="entry name" value="TRANSMEMBRANE PROTEIN"/>
    <property type="match status" value="1"/>
</dbReference>
<evidence type="ECO:0000313" key="2">
    <source>
        <dbReference type="EMBL" id="KAL3851090.1"/>
    </source>
</evidence>
<organism evidence="2 3">
    <name type="scientific">Penstemon smallii</name>
    <dbReference type="NCBI Taxonomy" id="265156"/>
    <lineage>
        <taxon>Eukaryota</taxon>
        <taxon>Viridiplantae</taxon>
        <taxon>Streptophyta</taxon>
        <taxon>Embryophyta</taxon>
        <taxon>Tracheophyta</taxon>
        <taxon>Spermatophyta</taxon>
        <taxon>Magnoliopsida</taxon>
        <taxon>eudicotyledons</taxon>
        <taxon>Gunneridae</taxon>
        <taxon>Pentapetalae</taxon>
        <taxon>asterids</taxon>
        <taxon>lamiids</taxon>
        <taxon>Lamiales</taxon>
        <taxon>Plantaginaceae</taxon>
        <taxon>Cheloneae</taxon>
        <taxon>Penstemon</taxon>
    </lineage>
</organism>
<dbReference type="Proteomes" id="UP001634393">
    <property type="component" value="Unassembled WGS sequence"/>
</dbReference>
<keyword evidence="1" id="KW-1133">Transmembrane helix</keyword>
<dbReference type="PANTHER" id="PTHR36753:SF2">
    <property type="entry name" value="TRANSMEMBRANE PROTEIN"/>
    <property type="match status" value="1"/>
</dbReference>
<keyword evidence="1" id="KW-0472">Membrane</keyword>
<keyword evidence="3" id="KW-1185">Reference proteome</keyword>
<dbReference type="EMBL" id="JBJXBP010000001">
    <property type="protein sequence ID" value="KAL3851090.1"/>
    <property type="molecule type" value="Genomic_DNA"/>
</dbReference>
<accession>A0ABD3UNX2</accession>
<gene>
    <name evidence="2" type="ORF">ACJIZ3_012972</name>
</gene>
<evidence type="ECO:0008006" key="4">
    <source>
        <dbReference type="Google" id="ProtNLM"/>
    </source>
</evidence>
<protein>
    <recommendedName>
        <fullName evidence="4">Transmembrane protein</fullName>
    </recommendedName>
</protein>
<sequence>MCCGTKVCCFCMCVVLVVMTIGFLFGFGVFKHGFHKLKDTLHDCDPNAVNGNSATFCGRPFLGLSAPPPF</sequence>
<comment type="caution">
    <text evidence="2">The sequence shown here is derived from an EMBL/GenBank/DDBJ whole genome shotgun (WGS) entry which is preliminary data.</text>
</comment>
<keyword evidence="1" id="KW-0812">Transmembrane</keyword>